<dbReference type="AlphaFoldDB" id="A0A8H3P5B6"/>
<feature type="region of interest" description="Disordered" evidence="1">
    <location>
        <begin position="1158"/>
        <end position="1181"/>
    </location>
</feature>
<organism evidence="2 3">
    <name type="scientific">Aspergillus udagawae</name>
    <dbReference type="NCBI Taxonomy" id="91492"/>
    <lineage>
        <taxon>Eukaryota</taxon>
        <taxon>Fungi</taxon>
        <taxon>Dikarya</taxon>
        <taxon>Ascomycota</taxon>
        <taxon>Pezizomycotina</taxon>
        <taxon>Eurotiomycetes</taxon>
        <taxon>Eurotiomycetidae</taxon>
        <taxon>Eurotiales</taxon>
        <taxon>Aspergillaceae</taxon>
        <taxon>Aspergillus</taxon>
        <taxon>Aspergillus subgen. Fumigati</taxon>
    </lineage>
</organism>
<sequence length="1181" mass="125215">MSATCPVARFADEKRNASDGCCAADEGAEGLADKGDHHEDDAEDLEDKVLLCFFLGLFANVFDVLHAADGFGELQDGHGVGDDCVGGRAIVWPVVVERQAHAEVRREQRGSQSRDIAHGRLDELLRIADVDSVVGGLLRVIQLFAVELPAGHVAGARSDIARIRTHVIGRLVAKRHPRLVDARLGRERVEEALLVDEIEANAPSRAHVPDVRHAEAGVFRFGAAGICPVAVKVLEAFAVAERHEVVDARLDLLLGPLLVPAELVVVVLRVGLEQRQTVEEIEAVQGARVLVGRAGGSVVAGFIVGTDAVVVAVVAVFVVRVILEVNGPVGRTAKVEALDPLDSGGLETAVQVGHPIHRSRVAVDENIGGRSMVNVRVDDGVATVVLDDVVELGVGDVATSCRTRRGIGLGVCPISRIGAKGTGAGGVIHAETSAVTADANDDLSGFHTSFGDHDHGVVRLGDVDVRSKTVSSWAAGNGRFVVDIYIQTSYKVIHKFCNLLDRILLQIPVRSRQRDGNGFPARQLAPEHLQESKVIFPFVRASGRDVRNIRGTGILPVKVEAIQVLTAHEAHQVIDEGDAMLRLGGISEALERARLGGKRPSAKGENLFKAAHLHEFAKFALDAGDVHVEIGCDRSKRKVNVRVQVGRDLGDTHAQTRPQLVKRLEIADRLDLIGCLAVVDDLHPAVGNTAVGVRLCGPGSASIRGCLGAEVDRGSAKSPDIAACIQGTWIEIRECGSVGRPLGPRDLRTAGGSRDGRGHRRLSLAEADELAYRKPRRTAGPAPSVLIEVFNILLGQVVRVCHVPASIVGVDLISIAGAVGLGLRAKVWQSACGAAHELFGLQARAQVRLRVVFVQVVSRDAAAAGQRGATVPPMDLLGPAPSSWEKGSWTSSGGLVVGDGSSVGRRSIETRIHGGYEHVHADGGSGTGPVQAETIAPAFDGILGRGQINEASRNHSNRQSRTGRLAYLQGRRLLFRKRIDKVSRRMFGDLGTSIQAHDSRLVLGKQDGGAALGAPVHEPDKLMDRLGHMSRLRSSAGRLAKRQRANLGSEGCLDRLGAAAFRDNEVGLALLLRHIGGGGRLVRLAWAGHAGADGEDGVWICDRVLDIQIKEDSLITALEIAEMVDVGPVGRTGTGLSTQTGTVVSILAIVAVGDGRGEAQQRAKEDKREPHPVLGASAGKE</sequence>
<dbReference type="EMBL" id="BLKC01000058">
    <property type="protein sequence ID" value="GFF44555.1"/>
    <property type="molecule type" value="Genomic_DNA"/>
</dbReference>
<evidence type="ECO:0000256" key="1">
    <source>
        <dbReference type="SAM" id="MobiDB-lite"/>
    </source>
</evidence>
<evidence type="ECO:0000313" key="3">
    <source>
        <dbReference type="Proteomes" id="UP000465221"/>
    </source>
</evidence>
<protein>
    <submittedName>
        <fullName evidence="2">Uncharacterized protein</fullName>
    </submittedName>
</protein>
<proteinExistence type="predicted"/>
<comment type="caution">
    <text evidence="2">The sequence shown here is derived from an EMBL/GenBank/DDBJ whole genome shotgun (WGS) entry which is preliminary data.</text>
</comment>
<reference evidence="2 3" key="1">
    <citation type="submission" date="2020-01" db="EMBL/GenBank/DDBJ databases">
        <title>Draft genome sequence of Aspergillus udagawae IFM 46972.</title>
        <authorList>
            <person name="Takahashi H."/>
            <person name="Yaguchi T."/>
        </authorList>
    </citation>
    <scope>NUCLEOTIDE SEQUENCE [LARGE SCALE GENOMIC DNA]</scope>
    <source>
        <strain evidence="2 3">IFM 46972</strain>
    </source>
</reference>
<feature type="compositionally biased region" description="Basic and acidic residues" evidence="1">
    <location>
        <begin position="1158"/>
        <end position="1171"/>
    </location>
</feature>
<name>A0A8H3P5B6_9EURO</name>
<evidence type="ECO:0000313" key="2">
    <source>
        <dbReference type="EMBL" id="GFF44555.1"/>
    </source>
</evidence>
<accession>A0A8H3P5B6</accession>
<gene>
    <name evidence="2" type="ORF">IFM46972_07582</name>
</gene>
<dbReference type="Proteomes" id="UP000465221">
    <property type="component" value="Unassembled WGS sequence"/>
</dbReference>